<proteinExistence type="inferred from homology"/>
<protein>
    <recommendedName>
        <fullName evidence="9">Syndecan</fullName>
    </recommendedName>
</protein>
<keyword evidence="8 9" id="KW-0357">Heparan sulfate</keyword>
<dbReference type="GO" id="GO:0016020">
    <property type="term" value="C:membrane"/>
    <property type="evidence" value="ECO:0007669"/>
    <property type="project" value="UniProtKB-SubCell"/>
</dbReference>
<dbReference type="AlphaFoldDB" id="A0A8L7TJ08"/>
<name>A0A8L7TJ08_BRUMA</name>
<dbReference type="InterPro" id="IPR030479">
    <property type="entry name" value="Syndecan_CS"/>
</dbReference>
<evidence type="ECO:0000256" key="10">
    <source>
        <dbReference type="SAM" id="MobiDB-lite"/>
    </source>
</evidence>
<dbReference type="GO" id="GO:0009986">
    <property type="term" value="C:cell surface"/>
    <property type="evidence" value="ECO:0007669"/>
    <property type="project" value="TreeGrafter"/>
</dbReference>
<evidence type="ECO:0000256" key="4">
    <source>
        <dbReference type="ARBA" id="ARBA00022974"/>
    </source>
</evidence>
<keyword evidence="7 9" id="KW-0325">Glycoprotein</keyword>
<evidence type="ECO:0000256" key="6">
    <source>
        <dbReference type="ARBA" id="ARBA00023136"/>
    </source>
</evidence>
<dbReference type="SMART" id="SM00294">
    <property type="entry name" value="4.1m"/>
    <property type="match status" value="1"/>
</dbReference>
<keyword evidence="5 11" id="KW-1133">Transmembrane helix</keyword>
<dbReference type="InterPro" id="IPR001050">
    <property type="entry name" value="Syndecan"/>
</dbReference>
<comment type="function">
    <text evidence="9">Cell surface proteoglycan.</text>
</comment>
<dbReference type="WBParaSite" id="Bm8788.1">
    <property type="protein sequence ID" value="Bm8788.1"/>
    <property type="gene ID" value="WBGene00229049"/>
</dbReference>
<organism evidence="13 14">
    <name type="scientific">Brugia malayi</name>
    <name type="common">Filarial nematode worm</name>
    <dbReference type="NCBI Taxonomy" id="6279"/>
    <lineage>
        <taxon>Eukaryota</taxon>
        <taxon>Metazoa</taxon>
        <taxon>Ecdysozoa</taxon>
        <taxon>Nematoda</taxon>
        <taxon>Chromadorea</taxon>
        <taxon>Rhabditida</taxon>
        <taxon>Spirurina</taxon>
        <taxon>Spiruromorpha</taxon>
        <taxon>Filarioidea</taxon>
        <taxon>Onchocercidae</taxon>
        <taxon>Brugia</taxon>
    </lineage>
</organism>
<evidence type="ECO:0000256" key="7">
    <source>
        <dbReference type="ARBA" id="ARBA00023180"/>
    </source>
</evidence>
<dbReference type="Pfam" id="PF01034">
    <property type="entry name" value="Syndecan"/>
    <property type="match status" value="1"/>
</dbReference>
<evidence type="ECO:0000313" key="14">
    <source>
        <dbReference type="WBParaSite" id="Bm8788.1"/>
    </source>
</evidence>
<reference evidence="13" key="1">
    <citation type="journal article" date="2007" name="Science">
        <title>Draft genome of the filarial nematode parasite Brugia malayi.</title>
        <authorList>
            <person name="Ghedin E."/>
            <person name="Wang S."/>
            <person name="Spiro D."/>
            <person name="Caler E."/>
            <person name="Zhao Q."/>
            <person name="Crabtree J."/>
            <person name="Allen J.E."/>
            <person name="Delcher A.L."/>
            <person name="Guiliano D.B."/>
            <person name="Miranda-Saavedra D."/>
            <person name="Angiuoli S.V."/>
            <person name="Creasy T."/>
            <person name="Amedeo P."/>
            <person name="Haas B."/>
            <person name="El-Sayed N.M."/>
            <person name="Wortman J.R."/>
            <person name="Feldblyum T."/>
            <person name="Tallon L."/>
            <person name="Schatz M."/>
            <person name="Shumway M."/>
            <person name="Koo H."/>
            <person name="Salzberg S.L."/>
            <person name="Schobel S."/>
            <person name="Pertea M."/>
            <person name="Pop M."/>
            <person name="White O."/>
            <person name="Barton G.J."/>
            <person name="Carlow C.K."/>
            <person name="Crawford M.J."/>
            <person name="Daub J."/>
            <person name="Dimmic M.W."/>
            <person name="Estes C.F."/>
            <person name="Foster J.M."/>
            <person name="Ganatra M."/>
            <person name="Gregory W.F."/>
            <person name="Johnson N.M."/>
            <person name="Jin J."/>
            <person name="Komuniecki R."/>
            <person name="Korf I."/>
            <person name="Kumar S."/>
            <person name="Laney S."/>
            <person name="Li B.W."/>
            <person name="Li W."/>
            <person name="Lindblom T.H."/>
            <person name="Lustigman S."/>
            <person name="Ma D."/>
            <person name="Maina C.V."/>
            <person name="Martin D.M."/>
            <person name="McCarter J.P."/>
            <person name="McReynolds L."/>
            <person name="Mitreva M."/>
            <person name="Nutman T.B."/>
            <person name="Parkinson J."/>
            <person name="Peregrin-Alvarez J.M."/>
            <person name="Poole C."/>
            <person name="Ren Q."/>
            <person name="Saunders L."/>
            <person name="Sluder A.E."/>
            <person name="Smith K."/>
            <person name="Stanke M."/>
            <person name="Unnasch T.R."/>
            <person name="Ware J."/>
            <person name="Wei A.D."/>
            <person name="Weil G."/>
            <person name="Williams D.J."/>
            <person name="Zhang Y."/>
            <person name="Williams S.A."/>
            <person name="Fraser-Liggett C."/>
            <person name="Slatko B."/>
            <person name="Blaxter M.L."/>
            <person name="Scott A.L."/>
        </authorList>
    </citation>
    <scope>NUCLEOTIDE SEQUENCE</scope>
    <source>
        <strain evidence="13">FR3</strain>
    </source>
</reference>
<reference evidence="14" key="2">
    <citation type="submission" date="2022-04" db="UniProtKB">
        <authorList>
            <consortium name="WormBaseParasite"/>
        </authorList>
    </citation>
    <scope>IDENTIFICATION</scope>
</reference>
<evidence type="ECO:0000256" key="1">
    <source>
        <dbReference type="ARBA" id="ARBA00004479"/>
    </source>
</evidence>
<dbReference type="PROSITE" id="PS00964">
    <property type="entry name" value="SYNDECAN"/>
    <property type="match status" value="1"/>
</dbReference>
<keyword evidence="6 11" id="KW-0472">Membrane</keyword>
<feature type="region of interest" description="Disordered" evidence="10">
    <location>
        <begin position="71"/>
        <end position="96"/>
    </location>
</feature>
<dbReference type="GO" id="GO:0016477">
    <property type="term" value="P:cell migration"/>
    <property type="evidence" value="ECO:0007669"/>
    <property type="project" value="TreeGrafter"/>
</dbReference>
<evidence type="ECO:0000256" key="11">
    <source>
        <dbReference type="SAM" id="Phobius"/>
    </source>
</evidence>
<evidence type="ECO:0000256" key="5">
    <source>
        <dbReference type="ARBA" id="ARBA00022989"/>
    </source>
</evidence>
<evidence type="ECO:0000313" key="13">
    <source>
        <dbReference type="Proteomes" id="UP000006672"/>
    </source>
</evidence>
<keyword evidence="3 9" id="KW-0812">Transmembrane</keyword>
<evidence type="ECO:0000256" key="3">
    <source>
        <dbReference type="ARBA" id="ARBA00022692"/>
    </source>
</evidence>
<comment type="subcellular location">
    <subcellularLocation>
        <location evidence="1 9">Membrane</location>
        <topology evidence="1 9">Single-pass type I membrane protein</topology>
    </subcellularLocation>
</comment>
<keyword evidence="13" id="KW-1185">Reference proteome</keyword>
<evidence type="ECO:0000259" key="12">
    <source>
        <dbReference type="SMART" id="SM00294"/>
    </source>
</evidence>
<evidence type="ECO:0000256" key="8">
    <source>
        <dbReference type="ARBA" id="ARBA00023207"/>
    </source>
</evidence>
<dbReference type="PANTHER" id="PTHR10915">
    <property type="entry name" value="SYNDECAN"/>
    <property type="match status" value="1"/>
</dbReference>
<dbReference type="Proteomes" id="UP000006672">
    <property type="component" value="Unassembled WGS sequence"/>
</dbReference>
<accession>A0A8L7TJ08</accession>
<sequence>MKKAMELNLLLFISYYVMLLQSYALSNKILKRHEISSLSNTAKFNEVEGSGIPPLLSDRQKTGGASVDVEWDGSGISPDDEDGDVVEGSGAQIDEDDSDENLRVTTSATSIYSLNTTLTTAQYSSFDIHELEVESDEEDVAIEEIPATTVTVQSRMTTTKRPSLQPLTPLITKQTAPPTVFDDKQNIPFDALLKPGVLAALIGGIVVGILATILLVMFVVYRMRKKDEGSYALDEPKQPPQYSYAYQKAPTKEFYA</sequence>
<comment type="similarity">
    <text evidence="2 9">Belongs to the syndecan proteoglycan family.</text>
</comment>
<feature type="transmembrane region" description="Helical" evidence="11">
    <location>
        <begin position="197"/>
        <end position="221"/>
    </location>
</feature>
<dbReference type="InterPro" id="IPR027789">
    <property type="entry name" value="Syndecan/Neurexin_dom"/>
</dbReference>
<dbReference type="PANTHER" id="PTHR10915:SF1">
    <property type="entry name" value="SYNDECAN"/>
    <property type="match status" value="1"/>
</dbReference>
<evidence type="ECO:0000256" key="9">
    <source>
        <dbReference type="RuleBase" id="RU000649"/>
    </source>
</evidence>
<keyword evidence="4 9" id="KW-0654">Proteoglycan</keyword>
<feature type="domain" description="Neurexin/syndecan/glycophorin C" evidence="12">
    <location>
        <begin position="220"/>
        <end position="238"/>
    </location>
</feature>
<dbReference type="InterPro" id="IPR003585">
    <property type="entry name" value="Neurexin-like"/>
</dbReference>
<evidence type="ECO:0000256" key="2">
    <source>
        <dbReference type="ARBA" id="ARBA00005343"/>
    </source>
</evidence>